<sequence length="89" mass="9871">MANLKFTLTEYDVGNCSLISKDKESLSFSYSTQRGFMSINRSSTITFTDADGNRTDGATIDWLKRTIDIMGVMKAFSNIKINPSGMLNS</sequence>
<reference evidence="1" key="1">
    <citation type="submission" date="2020-11" db="EMBL/GenBank/DDBJ databases">
        <authorList>
            <consortium name="DOE Joint Genome Institute"/>
            <person name="Ahrendt S."/>
            <person name="Riley R."/>
            <person name="Andreopoulos W."/>
            <person name="Labutti K."/>
            <person name="Pangilinan J."/>
            <person name="Ruiz-Duenas F.J."/>
            <person name="Barrasa J.M."/>
            <person name="Sanchez-Garcia M."/>
            <person name="Camarero S."/>
            <person name="Miyauchi S."/>
            <person name="Serrano A."/>
            <person name="Linde D."/>
            <person name="Babiker R."/>
            <person name="Drula E."/>
            <person name="Ayuso-Fernandez I."/>
            <person name="Pacheco R."/>
            <person name="Padilla G."/>
            <person name="Ferreira P."/>
            <person name="Barriuso J."/>
            <person name="Kellner H."/>
            <person name="Castanera R."/>
            <person name="Alfaro M."/>
            <person name="Ramirez L."/>
            <person name="Pisabarro A.G."/>
            <person name="Kuo A."/>
            <person name="Tritt A."/>
            <person name="Lipzen A."/>
            <person name="He G."/>
            <person name="Yan M."/>
            <person name="Ng V."/>
            <person name="Cullen D."/>
            <person name="Martin F."/>
            <person name="Rosso M.-N."/>
            <person name="Henrissat B."/>
            <person name="Hibbett D."/>
            <person name="Martinez A.T."/>
            <person name="Grigoriev I.V."/>
        </authorList>
    </citation>
    <scope>NUCLEOTIDE SEQUENCE</scope>
    <source>
        <strain evidence="1">CBS 247.69</strain>
    </source>
</reference>
<accession>A0A9P5Y3V5</accession>
<proteinExistence type="predicted"/>
<dbReference type="AlphaFoldDB" id="A0A9P5Y3V5"/>
<dbReference type="OrthoDB" id="2920287at2759"/>
<protein>
    <submittedName>
        <fullName evidence="1">Uncharacterized protein</fullName>
    </submittedName>
</protein>
<keyword evidence="2" id="KW-1185">Reference proteome</keyword>
<comment type="caution">
    <text evidence="1">The sequence shown here is derived from an EMBL/GenBank/DDBJ whole genome shotgun (WGS) entry which is preliminary data.</text>
</comment>
<dbReference type="Proteomes" id="UP000807353">
    <property type="component" value="Unassembled WGS sequence"/>
</dbReference>
<name>A0A9P5Y3V5_9AGAR</name>
<organism evidence="1 2">
    <name type="scientific">Collybia nuda</name>
    <dbReference type="NCBI Taxonomy" id="64659"/>
    <lineage>
        <taxon>Eukaryota</taxon>
        <taxon>Fungi</taxon>
        <taxon>Dikarya</taxon>
        <taxon>Basidiomycota</taxon>
        <taxon>Agaricomycotina</taxon>
        <taxon>Agaricomycetes</taxon>
        <taxon>Agaricomycetidae</taxon>
        <taxon>Agaricales</taxon>
        <taxon>Tricholomatineae</taxon>
        <taxon>Clitocybaceae</taxon>
        <taxon>Collybia</taxon>
    </lineage>
</organism>
<gene>
    <name evidence="1" type="ORF">BDZ94DRAFT_1261719</name>
</gene>
<dbReference type="EMBL" id="MU150274">
    <property type="protein sequence ID" value="KAF9462184.1"/>
    <property type="molecule type" value="Genomic_DNA"/>
</dbReference>
<evidence type="ECO:0000313" key="1">
    <source>
        <dbReference type="EMBL" id="KAF9462184.1"/>
    </source>
</evidence>
<evidence type="ECO:0000313" key="2">
    <source>
        <dbReference type="Proteomes" id="UP000807353"/>
    </source>
</evidence>